<dbReference type="NCBIfam" id="TIGR00207">
    <property type="entry name" value="fliG"/>
    <property type="match status" value="1"/>
</dbReference>
<evidence type="ECO:0000256" key="5">
    <source>
        <dbReference type="ARBA" id="ARBA00022475"/>
    </source>
</evidence>
<keyword evidence="7" id="KW-0283">Flagellar rotation</keyword>
<dbReference type="SUPFAM" id="SSF48029">
    <property type="entry name" value="FliG"/>
    <property type="match status" value="2"/>
</dbReference>
<evidence type="ECO:0000259" key="12">
    <source>
        <dbReference type="Pfam" id="PF14842"/>
    </source>
</evidence>
<evidence type="ECO:0000256" key="4">
    <source>
        <dbReference type="ARBA" id="ARBA00021870"/>
    </source>
</evidence>
<dbReference type="GO" id="GO:0005886">
    <property type="term" value="C:plasma membrane"/>
    <property type="evidence" value="ECO:0007669"/>
    <property type="project" value="UniProtKB-SubCell"/>
</dbReference>
<feature type="domain" description="Flagellar motor switch protein FliG C-terminal" evidence="10">
    <location>
        <begin position="221"/>
        <end position="326"/>
    </location>
</feature>
<dbReference type="GO" id="GO:0003774">
    <property type="term" value="F:cytoskeletal motor activity"/>
    <property type="evidence" value="ECO:0007669"/>
    <property type="project" value="InterPro"/>
</dbReference>
<dbReference type="Pfam" id="PF14842">
    <property type="entry name" value="FliG_N"/>
    <property type="match status" value="1"/>
</dbReference>
<reference evidence="14" key="1">
    <citation type="submission" date="2017-09" db="EMBL/GenBank/DDBJ databases">
        <title>The Reconstruction of 2,631 Draft Metagenome-Assembled Genomes from the Global Oceans.</title>
        <authorList>
            <person name="Tully B.J."/>
            <person name="Graham E.D."/>
            <person name="Heidelberg J.F."/>
        </authorList>
    </citation>
    <scope>NUCLEOTIDE SEQUENCE [LARGE SCALE GENOMIC DNA]</scope>
</reference>
<evidence type="ECO:0000256" key="1">
    <source>
        <dbReference type="ARBA" id="ARBA00004117"/>
    </source>
</evidence>
<keyword evidence="8" id="KW-0472">Membrane</keyword>
<dbReference type="PANTHER" id="PTHR30534:SF0">
    <property type="entry name" value="FLAGELLAR MOTOR SWITCH PROTEIN FLIG"/>
    <property type="match status" value="1"/>
</dbReference>
<keyword evidence="6" id="KW-0145">Chemotaxis</keyword>
<comment type="subcellular location">
    <subcellularLocation>
        <location evidence="1">Bacterial flagellum basal body</location>
    </subcellularLocation>
    <subcellularLocation>
        <location evidence="2">Cell membrane</location>
        <topology evidence="2">Peripheral membrane protein</topology>
        <orientation evidence="2">Cytoplasmic side</orientation>
    </subcellularLocation>
</comment>
<name>A0A2D6YKV2_9DELT</name>
<dbReference type="Proteomes" id="UP000226525">
    <property type="component" value="Unassembled WGS sequence"/>
</dbReference>
<evidence type="ECO:0000259" key="11">
    <source>
        <dbReference type="Pfam" id="PF14841"/>
    </source>
</evidence>
<evidence type="ECO:0000256" key="8">
    <source>
        <dbReference type="ARBA" id="ARBA00023136"/>
    </source>
</evidence>
<dbReference type="InterPro" id="IPR000090">
    <property type="entry name" value="Flg_Motor_Flig"/>
</dbReference>
<dbReference type="GO" id="GO:0009425">
    <property type="term" value="C:bacterial-type flagellum basal body"/>
    <property type="evidence" value="ECO:0007669"/>
    <property type="project" value="UniProtKB-SubCell"/>
</dbReference>
<dbReference type="PANTHER" id="PTHR30534">
    <property type="entry name" value="FLAGELLAR MOTOR SWITCH PROTEIN FLIG"/>
    <property type="match status" value="1"/>
</dbReference>
<dbReference type="PIRSF" id="PIRSF003161">
    <property type="entry name" value="FliG"/>
    <property type="match status" value="1"/>
</dbReference>
<evidence type="ECO:0000313" key="13">
    <source>
        <dbReference type="EMBL" id="MAH63784.1"/>
    </source>
</evidence>
<accession>A0A2D6YKV2</accession>
<evidence type="ECO:0000256" key="9">
    <source>
        <dbReference type="ARBA" id="ARBA00023143"/>
    </source>
</evidence>
<dbReference type="InterPro" id="IPR028263">
    <property type="entry name" value="FliG_N"/>
</dbReference>
<evidence type="ECO:0000256" key="3">
    <source>
        <dbReference type="ARBA" id="ARBA00010299"/>
    </source>
</evidence>
<feature type="domain" description="Flagellar motor switch protein FliG N-terminal" evidence="12">
    <location>
        <begin position="5"/>
        <end position="107"/>
    </location>
</feature>
<organism evidence="13 14">
    <name type="scientific">SAR324 cluster bacterium</name>
    <dbReference type="NCBI Taxonomy" id="2024889"/>
    <lineage>
        <taxon>Bacteria</taxon>
        <taxon>Deltaproteobacteria</taxon>
        <taxon>SAR324 cluster</taxon>
    </lineage>
</organism>
<evidence type="ECO:0000313" key="14">
    <source>
        <dbReference type="Proteomes" id="UP000226525"/>
    </source>
</evidence>
<evidence type="ECO:0000256" key="6">
    <source>
        <dbReference type="ARBA" id="ARBA00022500"/>
    </source>
</evidence>
<dbReference type="Gene3D" id="1.10.220.30">
    <property type="match status" value="3"/>
</dbReference>
<comment type="similarity">
    <text evidence="3">Belongs to the FliG family.</text>
</comment>
<dbReference type="FunFam" id="1.10.220.30:FF:000001">
    <property type="entry name" value="Flagellar motor switch protein FliG"/>
    <property type="match status" value="1"/>
</dbReference>
<dbReference type="GO" id="GO:0071973">
    <property type="term" value="P:bacterial-type flagellum-dependent cell motility"/>
    <property type="evidence" value="ECO:0007669"/>
    <property type="project" value="InterPro"/>
</dbReference>
<evidence type="ECO:0000256" key="7">
    <source>
        <dbReference type="ARBA" id="ARBA00022779"/>
    </source>
</evidence>
<dbReference type="Pfam" id="PF01706">
    <property type="entry name" value="FliG_C"/>
    <property type="match status" value="1"/>
</dbReference>
<proteinExistence type="inferred from homology"/>
<comment type="caution">
    <text evidence="13">The sequence shown here is derived from an EMBL/GenBank/DDBJ whole genome shotgun (WGS) entry which is preliminary data.</text>
</comment>
<evidence type="ECO:0000256" key="2">
    <source>
        <dbReference type="ARBA" id="ARBA00004413"/>
    </source>
</evidence>
<keyword evidence="13" id="KW-0966">Cell projection</keyword>
<dbReference type="InterPro" id="IPR011002">
    <property type="entry name" value="FliG_a-hlx"/>
</dbReference>
<dbReference type="PRINTS" id="PR00954">
    <property type="entry name" value="FLGMOTORFLIG"/>
</dbReference>
<dbReference type="InterPro" id="IPR023087">
    <property type="entry name" value="Flg_Motor_Flig_C"/>
</dbReference>
<keyword evidence="13" id="KW-0969">Cilium</keyword>
<keyword evidence="5" id="KW-1003">Cell membrane</keyword>
<dbReference type="EMBL" id="NZEX01000114">
    <property type="protein sequence ID" value="MAH63784.1"/>
    <property type="molecule type" value="Genomic_DNA"/>
</dbReference>
<dbReference type="InterPro" id="IPR032779">
    <property type="entry name" value="FliG_M"/>
</dbReference>
<gene>
    <name evidence="13" type="primary">fliG</name>
    <name evidence="13" type="ORF">CMN54_10140</name>
</gene>
<evidence type="ECO:0000259" key="10">
    <source>
        <dbReference type="Pfam" id="PF01706"/>
    </source>
</evidence>
<keyword evidence="9" id="KW-0975">Bacterial flagellum</keyword>
<keyword evidence="13" id="KW-0282">Flagellum</keyword>
<feature type="domain" description="Flagellar motor switch protein FliG middle" evidence="11">
    <location>
        <begin position="120"/>
        <end position="191"/>
    </location>
</feature>
<protein>
    <recommendedName>
        <fullName evidence="4">Flagellar motor switch protein FliG</fullName>
    </recommendedName>
</protein>
<dbReference type="GO" id="GO:0006935">
    <property type="term" value="P:chemotaxis"/>
    <property type="evidence" value="ECO:0007669"/>
    <property type="project" value="UniProtKB-KW"/>
</dbReference>
<dbReference type="Pfam" id="PF14841">
    <property type="entry name" value="FliG_M"/>
    <property type="match status" value="1"/>
</dbReference>
<dbReference type="AlphaFoldDB" id="A0A2D6YKV2"/>
<sequence>MAVGKLTGPKKAAILLLALGEEGAAEVMKNLEEAEIQQVGYYMTRFNDISSEELDQVLEEFYRQSISDGGGGDLMASPDFVKNALNAALGADKAKELTGSMNASDQDVGLDALQYMDPVMISNYIRTEHPQTIALIISYLTNIDQAAGVLRTLPENLQADVVYRIASLDSIPPGVVNELNEVLSDEMKQAGSMVTKVGGVAPVAEILNSIDKASETRILSTIEESNPDLAEKIRELMFTFEDLTLIDSKQMQTVLKDVDKADLAMALKTASDAVRELIMKSMSTRAAEMLNDDLENMGPVKVSDVETAQQKIIKIVKKLEEEGKLIMAGAGEDVV</sequence>